<name>A0A3P5YWQ2_BRACM</name>
<dbReference type="Gene3D" id="1.10.472.10">
    <property type="entry name" value="Cyclin-like"/>
    <property type="match status" value="2"/>
</dbReference>
<dbReference type="FunFam" id="1.10.472.10:FF:000013">
    <property type="entry name" value="Cyclin A1"/>
    <property type="match status" value="1"/>
</dbReference>
<dbReference type="InterPro" id="IPR036915">
    <property type="entry name" value="Cyclin-like_sf"/>
</dbReference>
<evidence type="ECO:0000256" key="4">
    <source>
        <dbReference type="ARBA" id="ARBA00023306"/>
    </source>
</evidence>
<dbReference type="InterPro" id="IPR004367">
    <property type="entry name" value="Cyclin_C-dom"/>
</dbReference>
<keyword evidence="4" id="KW-0131">Cell cycle</keyword>
<dbReference type="PIRSF" id="PIRSF001771">
    <property type="entry name" value="Cyclin_A_B_D_E"/>
    <property type="match status" value="1"/>
</dbReference>
<dbReference type="GO" id="GO:0044772">
    <property type="term" value="P:mitotic cell cycle phase transition"/>
    <property type="evidence" value="ECO:0007669"/>
    <property type="project" value="InterPro"/>
</dbReference>
<feature type="domain" description="Cyclin C-terminal" evidence="8">
    <location>
        <begin position="222"/>
        <end position="345"/>
    </location>
</feature>
<evidence type="ECO:0000256" key="5">
    <source>
        <dbReference type="RuleBase" id="RU000383"/>
    </source>
</evidence>
<dbReference type="CDD" id="cd20506">
    <property type="entry name" value="CYCLIN_AtCycA-like_rpt2"/>
    <property type="match status" value="1"/>
</dbReference>
<reference evidence="9" key="1">
    <citation type="submission" date="2018-11" db="EMBL/GenBank/DDBJ databases">
        <authorList>
            <consortium name="Genoscope - CEA"/>
            <person name="William W."/>
        </authorList>
    </citation>
    <scope>NUCLEOTIDE SEQUENCE</scope>
</reference>
<dbReference type="GO" id="GO:0016538">
    <property type="term" value="F:cyclin-dependent protein serine/threonine kinase regulator activity"/>
    <property type="evidence" value="ECO:0007669"/>
    <property type="project" value="InterPro"/>
</dbReference>
<dbReference type="InterPro" id="IPR006671">
    <property type="entry name" value="Cyclin_N"/>
</dbReference>
<comment type="similarity">
    <text evidence="1">Belongs to the cyclin family. Cyclin AB subfamily.</text>
</comment>
<keyword evidence="2" id="KW-0132">Cell division</keyword>
<dbReference type="InterPro" id="IPR013763">
    <property type="entry name" value="Cyclin-like_dom"/>
</dbReference>
<dbReference type="Pfam" id="PF00134">
    <property type="entry name" value="Cyclin_N"/>
    <property type="match status" value="1"/>
</dbReference>
<evidence type="ECO:0000259" key="7">
    <source>
        <dbReference type="SMART" id="SM00385"/>
    </source>
</evidence>
<dbReference type="InterPro" id="IPR039361">
    <property type="entry name" value="Cyclin"/>
</dbReference>
<dbReference type="GO" id="GO:0051301">
    <property type="term" value="P:cell division"/>
    <property type="evidence" value="ECO:0007669"/>
    <property type="project" value="UniProtKB-KW"/>
</dbReference>
<dbReference type="Pfam" id="PF02984">
    <property type="entry name" value="Cyclin_C"/>
    <property type="match status" value="1"/>
</dbReference>
<evidence type="ECO:0000256" key="6">
    <source>
        <dbReference type="SAM" id="MobiDB-lite"/>
    </source>
</evidence>
<dbReference type="PANTHER" id="PTHR10177">
    <property type="entry name" value="CYCLINS"/>
    <property type="match status" value="1"/>
</dbReference>
<dbReference type="InterPro" id="IPR046965">
    <property type="entry name" value="Cyclin_A/B-like"/>
</dbReference>
<proteinExistence type="inferred from homology"/>
<evidence type="ECO:0000256" key="3">
    <source>
        <dbReference type="ARBA" id="ARBA00023127"/>
    </source>
</evidence>
<organism evidence="9">
    <name type="scientific">Brassica campestris</name>
    <name type="common">Field mustard</name>
    <dbReference type="NCBI Taxonomy" id="3711"/>
    <lineage>
        <taxon>Eukaryota</taxon>
        <taxon>Viridiplantae</taxon>
        <taxon>Streptophyta</taxon>
        <taxon>Embryophyta</taxon>
        <taxon>Tracheophyta</taxon>
        <taxon>Spermatophyta</taxon>
        <taxon>Magnoliopsida</taxon>
        <taxon>eudicotyledons</taxon>
        <taxon>Gunneridae</taxon>
        <taxon>Pentapetalae</taxon>
        <taxon>rosids</taxon>
        <taxon>malvids</taxon>
        <taxon>Brassicales</taxon>
        <taxon>Brassicaceae</taxon>
        <taxon>Brassiceae</taxon>
        <taxon>Brassica</taxon>
    </lineage>
</organism>
<dbReference type="SMART" id="SM01332">
    <property type="entry name" value="Cyclin_C"/>
    <property type="match status" value="1"/>
</dbReference>
<keyword evidence="3 5" id="KW-0195">Cyclin</keyword>
<gene>
    <name evidence="9" type="ORF">BRAA05T21053Z</name>
</gene>
<accession>A0A3P5YWQ2</accession>
<sequence>MMEKEICVRMTRAAAKRKAMATEEERVTKKRVVLGELPNVANLNQKRVIPQPTKSLVAPAKQRKTAPVESGSDIDARSDDPKMCGPYVSDIYEYLREIEVKPKQRPLPDYIEKVQKDVTPSMRGVLVDWLVEVAEEYKLLSETLHLTVSYIDRFLSLKTVNKQRLQLVGVSAMLIASRKYEEISPPKVEDFCYITDNTFSKQDVVKMEAGILLALQFELGRPTISSFIRRFTRVAQEDFKVPHLQLEPLACYLSELSLLDYKAVKFVPSMLAASAVFLARFIIRPKQHPWNQMLEEYTKYKAADLQVCVGIIHDLYLSRRGGALQAVRDKYKHHKFECVATMPVSPDLPVTYWEDVTI</sequence>
<evidence type="ECO:0000259" key="8">
    <source>
        <dbReference type="SMART" id="SM01332"/>
    </source>
</evidence>
<dbReference type="CDD" id="cd20562">
    <property type="entry name" value="CYCLIN_AtCycA_like_rpt1"/>
    <property type="match status" value="1"/>
</dbReference>
<feature type="region of interest" description="Disordered" evidence="6">
    <location>
        <begin position="53"/>
        <end position="80"/>
    </location>
</feature>
<dbReference type="PROSITE" id="PS00292">
    <property type="entry name" value="CYCLINS"/>
    <property type="match status" value="1"/>
</dbReference>
<dbReference type="InterPro" id="IPR048258">
    <property type="entry name" value="Cyclins_cyclin-box"/>
</dbReference>
<protein>
    <submittedName>
        <fullName evidence="9">Uncharacterized protein</fullName>
    </submittedName>
</protein>
<dbReference type="EMBL" id="LR031570">
    <property type="protein sequence ID" value="VDC71339.1"/>
    <property type="molecule type" value="Genomic_DNA"/>
</dbReference>
<evidence type="ECO:0000313" key="9">
    <source>
        <dbReference type="EMBL" id="VDC71339.1"/>
    </source>
</evidence>
<dbReference type="SMART" id="SM00385">
    <property type="entry name" value="CYCLIN"/>
    <property type="match status" value="2"/>
</dbReference>
<dbReference type="SUPFAM" id="SSF47954">
    <property type="entry name" value="Cyclin-like"/>
    <property type="match status" value="2"/>
</dbReference>
<dbReference type="AlphaFoldDB" id="A0A3P5YWQ2"/>
<dbReference type="FunFam" id="1.10.472.10:FF:000167">
    <property type="entry name" value="Mitotic cyclin 6"/>
    <property type="match status" value="1"/>
</dbReference>
<evidence type="ECO:0000256" key="1">
    <source>
        <dbReference type="ARBA" id="ARBA00006955"/>
    </source>
</evidence>
<evidence type="ECO:0000256" key="2">
    <source>
        <dbReference type="ARBA" id="ARBA00022618"/>
    </source>
</evidence>
<feature type="domain" description="Cyclin-like" evidence="7">
    <location>
        <begin position="226"/>
        <end position="314"/>
    </location>
</feature>
<feature type="domain" description="Cyclin-like" evidence="7">
    <location>
        <begin position="128"/>
        <end position="213"/>
    </location>
</feature>